<dbReference type="PRINTS" id="PR00502">
    <property type="entry name" value="NUDIXFAMILY"/>
</dbReference>
<dbReference type="GO" id="GO:0019693">
    <property type="term" value="P:ribose phosphate metabolic process"/>
    <property type="evidence" value="ECO:0007669"/>
    <property type="project" value="TreeGrafter"/>
</dbReference>
<evidence type="ECO:0000313" key="3">
    <source>
        <dbReference type="EMBL" id="SUB34270.1"/>
    </source>
</evidence>
<dbReference type="NCBIfam" id="NF008736">
    <property type="entry name" value="PRK11762.1"/>
    <property type="match status" value="1"/>
</dbReference>
<dbReference type="EMBL" id="UGSS01000002">
    <property type="protein sequence ID" value="SUB34270.1"/>
    <property type="molecule type" value="Genomic_DNA"/>
</dbReference>
<dbReference type="Gene3D" id="3.90.79.10">
    <property type="entry name" value="Nucleoside Triphosphate Pyrophosphohydrolase"/>
    <property type="match status" value="1"/>
</dbReference>
<dbReference type="OrthoDB" id="9806150at2"/>
<keyword evidence="1 3" id="KW-0378">Hydrolase</keyword>
<reference evidence="3 4" key="1">
    <citation type="submission" date="2018-06" db="EMBL/GenBank/DDBJ databases">
        <authorList>
            <consortium name="Pathogen Informatics"/>
            <person name="Doyle S."/>
        </authorList>
    </citation>
    <scope>NUCLEOTIDE SEQUENCE [LARGE SCALE GENOMIC DNA]</scope>
    <source>
        <strain evidence="3 4">NCTC10699</strain>
    </source>
</reference>
<organism evidence="3 4">
    <name type="scientific">[Pasteurella] mairii</name>
    <dbReference type="NCBI Taxonomy" id="757"/>
    <lineage>
        <taxon>Bacteria</taxon>
        <taxon>Pseudomonadati</taxon>
        <taxon>Pseudomonadota</taxon>
        <taxon>Gammaproteobacteria</taxon>
        <taxon>Pasteurellales</taxon>
        <taxon>Pasteurellaceae</taxon>
    </lineage>
</organism>
<dbReference type="GO" id="GO:0006753">
    <property type="term" value="P:nucleoside phosphate metabolic process"/>
    <property type="evidence" value="ECO:0007669"/>
    <property type="project" value="TreeGrafter"/>
</dbReference>
<dbReference type="CDD" id="cd24156">
    <property type="entry name" value="NUDIX_ADPRase_NudE"/>
    <property type="match status" value="1"/>
</dbReference>
<dbReference type="GO" id="GO:0019144">
    <property type="term" value="F:ADP-sugar diphosphatase activity"/>
    <property type="evidence" value="ECO:0007669"/>
    <property type="project" value="TreeGrafter"/>
</dbReference>
<evidence type="ECO:0000256" key="1">
    <source>
        <dbReference type="ARBA" id="ARBA00022801"/>
    </source>
</evidence>
<dbReference type="InterPro" id="IPR020476">
    <property type="entry name" value="Nudix_hydrolase"/>
</dbReference>
<keyword evidence="4" id="KW-1185">Reference proteome</keyword>
<dbReference type="InterPro" id="IPR015797">
    <property type="entry name" value="NUDIX_hydrolase-like_dom_sf"/>
</dbReference>
<dbReference type="Pfam" id="PF00293">
    <property type="entry name" value="NUDIX"/>
    <property type="match status" value="1"/>
</dbReference>
<dbReference type="GO" id="GO:0005829">
    <property type="term" value="C:cytosol"/>
    <property type="evidence" value="ECO:0007669"/>
    <property type="project" value="TreeGrafter"/>
</dbReference>
<evidence type="ECO:0000313" key="4">
    <source>
        <dbReference type="Proteomes" id="UP000254280"/>
    </source>
</evidence>
<sequence>MQELKKPEILSVSVAAKSRIFEIQRVELKFSNDEYRIYERLKPSTRAAVMMLPLDGDALLLVREYAVGTERYELGFPKGLMDPGETPEQSAHRELQEEIGLAAKKLTYLRTVNMAPSFMHSPMHIFIAQDFYPSKLEGDEPEPLQVVRYPLRDLDDLLQNADFSEARNLVALYALRDYLKK</sequence>
<evidence type="ECO:0000259" key="2">
    <source>
        <dbReference type="PROSITE" id="PS51462"/>
    </source>
</evidence>
<feature type="domain" description="Nudix hydrolase" evidence="2">
    <location>
        <begin position="44"/>
        <end position="171"/>
    </location>
</feature>
<proteinExistence type="predicted"/>
<dbReference type="AlphaFoldDB" id="A0A379B871"/>
<gene>
    <name evidence="3" type="primary">nudE</name>
    <name evidence="3" type="ORF">NCTC10699_01930</name>
</gene>
<dbReference type="PROSITE" id="PS51462">
    <property type="entry name" value="NUDIX"/>
    <property type="match status" value="1"/>
</dbReference>
<name>A0A379B871_9PAST</name>
<dbReference type="PANTHER" id="PTHR11839:SF12">
    <property type="entry name" value="ADP COMPOUNDS HYDROLASE NUDE"/>
    <property type="match status" value="1"/>
</dbReference>
<dbReference type="EC" id="3.6.1.-" evidence="3"/>
<protein>
    <submittedName>
        <fullName evidence="3">ADP compounds hydrolase NudE</fullName>
        <ecNumber evidence="3">3.6.1.-</ecNumber>
    </submittedName>
</protein>
<dbReference type="Proteomes" id="UP000254280">
    <property type="component" value="Unassembled WGS sequence"/>
</dbReference>
<dbReference type="PANTHER" id="PTHR11839">
    <property type="entry name" value="UDP/ADP-SUGAR PYROPHOSPHATASE"/>
    <property type="match status" value="1"/>
</dbReference>
<dbReference type="SUPFAM" id="SSF55811">
    <property type="entry name" value="Nudix"/>
    <property type="match status" value="1"/>
</dbReference>
<accession>A0A379B871</accession>
<dbReference type="InterPro" id="IPR000086">
    <property type="entry name" value="NUDIX_hydrolase_dom"/>
</dbReference>
<dbReference type="FunFam" id="3.90.79.10:FF:000006">
    <property type="entry name" value="ADP compounds hydrolase NudE"/>
    <property type="match status" value="1"/>
</dbReference>